<organism evidence="4 5">
    <name type="scientific">Phanerochaete sordida</name>
    <dbReference type="NCBI Taxonomy" id="48140"/>
    <lineage>
        <taxon>Eukaryota</taxon>
        <taxon>Fungi</taxon>
        <taxon>Dikarya</taxon>
        <taxon>Basidiomycota</taxon>
        <taxon>Agaricomycotina</taxon>
        <taxon>Agaricomycetes</taxon>
        <taxon>Polyporales</taxon>
        <taxon>Phanerochaetaceae</taxon>
        <taxon>Phanerochaete</taxon>
    </lineage>
</organism>
<comment type="caution">
    <text evidence="4">The sequence shown here is derived from an EMBL/GenBank/DDBJ whole genome shotgun (WGS) entry which is preliminary data.</text>
</comment>
<dbReference type="InterPro" id="IPR012338">
    <property type="entry name" value="Beta-lactam/transpept-like"/>
</dbReference>
<dbReference type="Gene3D" id="3.40.710.10">
    <property type="entry name" value="DD-peptidase/beta-lactamase superfamily"/>
    <property type="match status" value="1"/>
</dbReference>
<keyword evidence="2" id="KW-0732">Signal</keyword>
<keyword evidence="5" id="KW-1185">Reference proteome</keyword>
<dbReference type="SUPFAM" id="SSF56601">
    <property type="entry name" value="beta-lactamase/transpeptidase-like"/>
    <property type="match status" value="1"/>
</dbReference>
<dbReference type="Proteomes" id="UP000703269">
    <property type="component" value="Unassembled WGS sequence"/>
</dbReference>
<proteinExistence type="inferred from homology"/>
<evidence type="ECO:0000259" key="3">
    <source>
        <dbReference type="Pfam" id="PF00144"/>
    </source>
</evidence>
<comment type="similarity">
    <text evidence="1">Belongs to the peptidase S12 family.</text>
</comment>
<dbReference type="PANTHER" id="PTHR46825">
    <property type="entry name" value="D-ALANYL-D-ALANINE-CARBOXYPEPTIDASE/ENDOPEPTIDASE AMPH"/>
    <property type="match status" value="1"/>
</dbReference>
<dbReference type="Pfam" id="PF00144">
    <property type="entry name" value="Beta-lactamase"/>
    <property type="match status" value="1"/>
</dbReference>
<feature type="chain" id="PRO_5040209987" evidence="2">
    <location>
        <begin position="23"/>
        <end position="591"/>
    </location>
</feature>
<dbReference type="EMBL" id="BPQB01000038">
    <property type="protein sequence ID" value="GJE94200.1"/>
    <property type="molecule type" value="Genomic_DNA"/>
</dbReference>
<dbReference type="OrthoDB" id="5946976at2759"/>
<protein>
    <submittedName>
        <fullName evidence="4">Beta-lactamase/transpeptidase-like protein</fullName>
    </submittedName>
</protein>
<dbReference type="AlphaFoldDB" id="A0A9P3GID3"/>
<dbReference type="PANTHER" id="PTHR46825:SF9">
    <property type="entry name" value="BETA-LACTAMASE-RELATED DOMAIN-CONTAINING PROTEIN"/>
    <property type="match status" value="1"/>
</dbReference>
<evidence type="ECO:0000256" key="1">
    <source>
        <dbReference type="ARBA" id="ARBA00038215"/>
    </source>
</evidence>
<dbReference type="InterPro" id="IPR050491">
    <property type="entry name" value="AmpC-like"/>
</dbReference>
<name>A0A9P3GID3_9APHY</name>
<feature type="domain" description="Beta-lactamase-related" evidence="3">
    <location>
        <begin position="47"/>
        <end position="392"/>
    </location>
</feature>
<sequence>MFAPGMLFKVAIVVFVADFALGQQQIFRDGTSLHGGAAKRVITPQLAELTEKIMRDYNMSGLTLGVVHSNDTVEYGAFGRKTEDNDEMTSDTLFDMASCSKAFLAGAVGILLDDFAQGKNRAPLPSGVQKLDWHTKLVDLLPNDWQLMDEWASRKATIRDILSHQSGLPRHEVSYHADQKPVDVIRQLRHLRPAFELRQRWHYNNQFYMTGAHIISTFSGMSYMEFVKERIFDPLGMTASTFDPEEASRGGKLTQTWTADGRRLPVWFTGNAVELIAGAGGVISSVVDMTKWVRMLLNAGVDPVTNKTIIPREALDTITASHALVLTRPTASWFSVVTYGMGWSMMSYQGHNIWSHNGGLPGVSTQVFFLPDSGLGLVMLCNGSDKHKYELVIIHRIIEDFLGLEPKHSESLLASFRTSEAQQLESQDSSEGLATPSVPLSLPLDHYTGAYYDPGYGNFTFCAPSANPPEACADVLRTWSFFEDTTDATRPVLYTAISSLWVTHLRLEHKRGDTFALSGTYLFPHGYGADKSPFRFQDSEAQATAEFMIEDAGDGPKVLGVALNGFVGETTELQRIGRTIEEMAEVWLAKT</sequence>
<accession>A0A9P3GID3</accession>
<evidence type="ECO:0000313" key="5">
    <source>
        <dbReference type="Proteomes" id="UP000703269"/>
    </source>
</evidence>
<feature type="signal peptide" evidence="2">
    <location>
        <begin position="1"/>
        <end position="22"/>
    </location>
</feature>
<reference evidence="4 5" key="1">
    <citation type="submission" date="2021-08" db="EMBL/GenBank/DDBJ databases">
        <title>Draft Genome Sequence of Phanerochaete sordida strain YK-624.</title>
        <authorList>
            <person name="Mori T."/>
            <person name="Dohra H."/>
            <person name="Suzuki T."/>
            <person name="Kawagishi H."/>
            <person name="Hirai H."/>
        </authorList>
    </citation>
    <scope>NUCLEOTIDE SEQUENCE [LARGE SCALE GENOMIC DNA]</scope>
    <source>
        <strain evidence="4 5">YK-624</strain>
    </source>
</reference>
<dbReference type="InterPro" id="IPR001466">
    <property type="entry name" value="Beta-lactam-related"/>
</dbReference>
<gene>
    <name evidence="4" type="ORF">PsYK624_103680</name>
</gene>
<evidence type="ECO:0000256" key="2">
    <source>
        <dbReference type="SAM" id="SignalP"/>
    </source>
</evidence>
<evidence type="ECO:0000313" key="4">
    <source>
        <dbReference type="EMBL" id="GJE94200.1"/>
    </source>
</evidence>